<dbReference type="InterPro" id="IPR039361">
    <property type="entry name" value="Cyclin"/>
</dbReference>
<evidence type="ECO:0000256" key="3">
    <source>
        <dbReference type="ARBA" id="ARBA00023306"/>
    </source>
</evidence>
<dbReference type="AlphaFoldDB" id="A0A921R2H8"/>
<evidence type="ECO:0000256" key="1">
    <source>
        <dbReference type="ARBA" id="ARBA00022618"/>
    </source>
</evidence>
<evidence type="ECO:0000259" key="6">
    <source>
        <dbReference type="SMART" id="SM00385"/>
    </source>
</evidence>
<gene>
    <name evidence="7" type="ORF">BDA96_05G249600</name>
</gene>
<organism evidence="7 8">
    <name type="scientific">Sorghum bicolor</name>
    <name type="common">Sorghum</name>
    <name type="synonym">Sorghum vulgare</name>
    <dbReference type="NCBI Taxonomy" id="4558"/>
    <lineage>
        <taxon>Eukaryota</taxon>
        <taxon>Viridiplantae</taxon>
        <taxon>Streptophyta</taxon>
        <taxon>Embryophyta</taxon>
        <taxon>Tracheophyta</taxon>
        <taxon>Spermatophyta</taxon>
        <taxon>Magnoliopsida</taxon>
        <taxon>Liliopsida</taxon>
        <taxon>Poales</taxon>
        <taxon>Poaceae</taxon>
        <taxon>PACMAD clade</taxon>
        <taxon>Panicoideae</taxon>
        <taxon>Andropogonodae</taxon>
        <taxon>Andropogoneae</taxon>
        <taxon>Sorghinae</taxon>
        <taxon>Sorghum</taxon>
    </lineage>
</organism>
<keyword evidence="1" id="KW-0132">Cell division</keyword>
<evidence type="ECO:0000256" key="4">
    <source>
        <dbReference type="RuleBase" id="RU000383"/>
    </source>
</evidence>
<accession>A0A921R2H8</accession>
<dbReference type="InterPro" id="IPR004367">
    <property type="entry name" value="Cyclin_C-dom"/>
</dbReference>
<dbReference type="Pfam" id="PF00134">
    <property type="entry name" value="Cyclin_N"/>
    <property type="match status" value="1"/>
</dbReference>
<feature type="compositionally biased region" description="Polar residues" evidence="5">
    <location>
        <begin position="396"/>
        <end position="408"/>
    </location>
</feature>
<protein>
    <recommendedName>
        <fullName evidence="6">Cyclin-like domain-containing protein</fullName>
    </recommendedName>
</protein>
<dbReference type="Pfam" id="PF02984">
    <property type="entry name" value="Cyclin_C"/>
    <property type="match status" value="1"/>
</dbReference>
<keyword evidence="3" id="KW-0131">Cell cycle</keyword>
<feature type="region of interest" description="Disordered" evidence="5">
    <location>
        <begin position="393"/>
        <end position="430"/>
    </location>
</feature>
<feature type="domain" description="Cyclin-like" evidence="6">
    <location>
        <begin position="128"/>
        <end position="217"/>
    </location>
</feature>
<sequence>MHMEDDDETSSQMLNNNSIASLLYCDEDPLNSSTTPPRPPPPLGQQQQQQAASLVLATTVGDVEEEDHLKELLVDHMARQRFYAPTCRGGYLEHLLLPPPQQQGSTPPEAAIIPGSGTVSAARSRGVHYIIYAFGRLGLTVTTVFNAVNYLDRFLSINCHLCWEAWMVELVSVACLSIACKLDEVNIPSLHHLQMEEVMSNSFLPATIQDMELTLLKALQWRLACVTPYSFLQLLLPLLTPHTTTTTTPSRCIRLLIRSLTEPSFIRFDPSVVASSALGCVVALEDHQTYGYISRLIRPHCPATAMDEADDGDECFRMMETLYASCCSESDWNWNTHHHHHHHHHQPQLYSSDDERLRSPVSVIRRPLELETAGGGGGRLINSRMSAVSRRRLFGSSASETQGSTQLQDDGGNTHVRDEDISLTHTHTTN</sequence>
<comment type="similarity">
    <text evidence="4">Belongs to the cyclin family.</text>
</comment>
<dbReference type="EMBL" id="CM027684">
    <property type="protein sequence ID" value="KAG0531150.1"/>
    <property type="molecule type" value="Genomic_DNA"/>
</dbReference>
<evidence type="ECO:0000313" key="7">
    <source>
        <dbReference type="EMBL" id="KAG0531150.1"/>
    </source>
</evidence>
<feature type="region of interest" description="Disordered" evidence="5">
    <location>
        <begin position="24"/>
        <end position="51"/>
    </location>
</feature>
<evidence type="ECO:0000256" key="5">
    <source>
        <dbReference type="SAM" id="MobiDB-lite"/>
    </source>
</evidence>
<reference evidence="7" key="1">
    <citation type="journal article" date="2019" name="BMC Genomics">
        <title>A new reference genome for Sorghum bicolor reveals high levels of sequence similarity between sweet and grain genotypes: implications for the genetics of sugar metabolism.</title>
        <authorList>
            <person name="Cooper E.A."/>
            <person name="Brenton Z.W."/>
            <person name="Flinn B.S."/>
            <person name="Jenkins J."/>
            <person name="Shu S."/>
            <person name="Flowers D."/>
            <person name="Luo F."/>
            <person name="Wang Y."/>
            <person name="Xia P."/>
            <person name="Barry K."/>
            <person name="Daum C."/>
            <person name="Lipzen A."/>
            <person name="Yoshinaga Y."/>
            <person name="Schmutz J."/>
            <person name="Saski C."/>
            <person name="Vermerris W."/>
            <person name="Kresovich S."/>
        </authorList>
    </citation>
    <scope>NUCLEOTIDE SEQUENCE</scope>
</reference>
<dbReference type="InterPro" id="IPR006671">
    <property type="entry name" value="Cyclin_N"/>
</dbReference>
<evidence type="ECO:0000313" key="8">
    <source>
        <dbReference type="Proteomes" id="UP000807115"/>
    </source>
</evidence>
<dbReference type="SMART" id="SM00385">
    <property type="entry name" value="CYCLIN"/>
    <property type="match status" value="1"/>
</dbReference>
<comment type="caution">
    <text evidence="7">The sequence shown here is derived from an EMBL/GenBank/DDBJ whole genome shotgun (WGS) entry which is preliminary data.</text>
</comment>
<evidence type="ECO:0000256" key="2">
    <source>
        <dbReference type="ARBA" id="ARBA00023127"/>
    </source>
</evidence>
<reference evidence="7" key="2">
    <citation type="submission" date="2020-10" db="EMBL/GenBank/DDBJ databases">
        <authorList>
            <person name="Cooper E.A."/>
            <person name="Brenton Z.W."/>
            <person name="Flinn B.S."/>
            <person name="Jenkins J."/>
            <person name="Shu S."/>
            <person name="Flowers D."/>
            <person name="Luo F."/>
            <person name="Wang Y."/>
            <person name="Xia P."/>
            <person name="Barry K."/>
            <person name="Daum C."/>
            <person name="Lipzen A."/>
            <person name="Yoshinaga Y."/>
            <person name="Schmutz J."/>
            <person name="Saski C."/>
            <person name="Vermerris W."/>
            <person name="Kresovich S."/>
        </authorList>
    </citation>
    <scope>NUCLEOTIDE SEQUENCE</scope>
</reference>
<dbReference type="InterPro" id="IPR013763">
    <property type="entry name" value="Cyclin-like_dom"/>
</dbReference>
<dbReference type="Gene3D" id="1.10.472.10">
    <property type="entry name" value="Cyclin-like"/>
    <property type="match status" value="2"/>
</dbReference>
<dbReference type="SUPFAM" id="SSF47954">
    <property type="entry name" value="Cyclin-like"/>
    <property type="match status" value="1"/>
</dbReference>
<keyword evidence="2 4" id="KW-0195">Cyclin</keyword>
<dbReference type="FunFam" id="1.10.472.10:FF:000278">
    <property type="entry name" value="Putative cyclin-D7-1"/>
    <property type="match status" value="1"/>
</dbReference>
<dbReference type="PANTHER" id="PTHR10177">
    <property type="entry name" value="CYCLINS"/>
    <property type="match status" value="1"/>
</dbReference>
<dbReference type="InterPro" id="IPR036915">
    <property type="entry name" value="Cyclin-like_sf"/>
</dbReference>
<name>A0A921R2H8_SORBI</name>
<dbReference type="Proteomes" id="UP000807115">
    <property type="component" value="Chromosome 5"/>
</dbReference>
<proteinExistence type="inferred from homology"/>
<dbReference type="GO" id="GO:0051301">
    <property type="term" value="P:cell division"/>
    <property type="evidence" value="ECO:0007669"/>
    <property type="project" value="UniProtKB-KW"/>
</dbReference>